<reference evidence="2" key="2">
    <citation type="submission" date="2013-07" db="EMBL/GenBank/DDBJ databases">
        <authorList>
            <person name="Morais-Silva F.O."/>
            <person name="Rezende A.M."/>
            <person name="Pimentel C."/>
            <person name="Resende D.M."/>
            <person name="Santos C.I."/>
            <person name="Clemente C."/>
            <person name="de Oliveira L.M."/>
            <person name="da Silva S.M."/>
            <person name="Costa D.A."/>
            <person name="Varela-Raposo A."/>
            <person name="Horacio E.C.A."/>
            <person name="Matos M."/>
            <person name="Flores O."/>
            <person name="Ruiz J.C."/>
            <person name="Rodrigues-Pousada C."/>
        </authorList>
    </citation>
    <scope>NUCLEOTIDE SEQUENCE [LARGE SCALE GENOMIC DNA]</scope>
    <source>
        <strain evidence="2">ATCC 19364 / DSM 1382 / NCIMB 9332 / VKM B-1759</strain>
    </source>
</reference>
<dbReference type="Proteomes" id="UP000016587">
    <property type="component" value="Chromosome"/>
</dbReference>
<evidence type="ECO:0000313" key="2">
    <source>
        <dbReference type="Proteomes" id="UP000016587"/>
    </source>
</evidence>
<reference evidence="1 2" key="1">
    <citation type="journal article" date="2013" name="J. Bacteriol.">
        <title>Roles of HynAB and Ech, the only two hydrogenases found in the model sulfate reducer Desulfovibrio gigas.</title>
        <authorList>
            <person name="Morais-Silva F.O."/>
            <person name="Santos C.I."/>
            <person name="Rodrigues R."/>
            <person name="Pereira I.A."/>
            <person name="Rodrigues-Pousada C."/>
        </authorList>
    </citation>
    <scope>NUCLEOTIDE SEQUENCE [LARGE SCALE GENOMIC DNA]</scope>
    <source>
        <strain evidence="2">ATCC 19364 / DSM 1382 / NCIMB 9332 / VKM B-1759</strain>
    </source>
</reference>
<keyword evidence="2" id="KW-1185">Reference proteome</keyword>
<sequence>MDCMITPEYVPNAAVLLLHQRLPRTDTEKNPGSTLPARGDAVFRRGVVSQPRQAPYLLALTTGQGASTST</sequence>
<name>T2G8Y2_MEGG1</name>
<gene>
    <name evidence="1" type="ORF">DGI_0722</name>
</gene>
<dbReference type="EMBL" id="CP006585">
    <property type="protein sequence ID" value="AGW12624.1"/>
    <property type="molecule type" value="Genomic_DNA"/>
</dbReference>
<dbReference type="AlphaFoldDB" id="T2G8Y2"/>
<proteinExistence type="predicted"/>
<dbReference type="KEGG" id="dgg:DGI_0722"/>
<protein>
    <submittedName>
        <fullName evidence="1">Uncharacterized protein</fullName>
    </submittedName>
</protein>
<evidence type="ECO:0000313" key="1">
    <source>
        <dbReference type="EMBL" id="AGW12624.1"/>
    </source>
</evidence>
<dbReference type="HOGENOM" id="CLU_2751191_0_0_7"/>
<accession>T2G8Y2</accession>
<organism evidence="1 2">
    <name type="scientific">Megalodesulfovibrio gigas (strain ATCC 19364 / DSM 1382 / NCIMB 9332 / VKM B-1759)</name>
    <name type="common">Desulfovibrio gigas</name>
    <dbReference type="NCBI Taxonomy" id="1121448"/>
    <lineage>
        <taxon>Bacteria</taxon>
        <taxon>Pseudomonadati</taxon>
        <taxon>Thermodesulfobacteriota</taxon>
        <taxon>Desulfovibrionia</taxon>
        <taxon>Desulfovibrionales</taxon>
        <taxon>Desulfovibrionaceae</taxon>
        <taxon>Megalodesulfovibrio</taxon>
    </lineage>
</organism>